<dbReference type="InterPro" id="IPR001034">
    <property type="entry name" value="DeoR_HTH"/>
</dbReference>
<evidence type="ECO:0000256" key="1">
    <source>
        <dbReference type="ARBA" id="ARBA00023015"/>
    </source>
</evidence>
<comment type="caution">
    <text evidence="4">The sequence shown here is derived from an EMBL/GenBank/DDBJ whole genome shotgun (WGS) entry which is preliminary data.</text>
</comment>
<proteinExistence type="predicted"/>
<evidence type="ECO:0000313" key="4">
    <source>
        <dbReference type="EMBL" id="GAG65367.1"/>
    </source>
</evidence>
<dbReference type="AlphaFoldDB" id="X1A5A7"/>
<keyword evidence="2" id="KW-0804">Transcription</keyword>
<organism evidence="4">
    <name type="scientific">marine sediment metagenome</name>
    <dbReference type="NCBI Taxonomy" id="412755"/>
    <lineage>
        <taxon>unclassified sequences</taxon>
        <taxon>metagenomes</taxon>
        <taxon>ecological metagenomes</taxon>
    </lineage>
</organism>
<dbReference type="EMBL" id="BART01005396">
    <property type="protein sequence ID" value="GAG65367.1"/>
    <property type="molecule type" value="Genomic_DNA"/>
</dbReference>
<feature type="domain" description="HTH deoR-type" evidence="3">
    <location>
        <begin position="1"/>
        <end position="22"/>
    </location>
</feature>
<reference evidence="4" key="1">
    <citation type="journal article" date="2014" name="Front. Microbiol.">
        <title>High frequency of phylogenetically diverse reductive dehalogenase-homologous genes in deep subseafloor sedimentary metagenomes.</title>
        <authorList>
            <person name="Kawai M."/>
            <person name="Futagami T."/>
            <person name="Toyoda A."/>
            <person name="Takaki Y."/>
            <person name="Nishi S."/>
            <person name="Hori S."/>
            <person name="Arai W."/>
            <person name="Tsubouchi T."/>
            <person name="Morono Y."/>
            <person name="Uchiyama I."/>
            <person name="Ito T."/>
            <person name="Fujiyama A."/>
            <person name="Inagaki F."/>
            <person name="Takami H."/>
        </authorList>
    </citation>
    <scope>NUCLEOTIDE SEQUENCE</scope>
    <source>
        <strain evidence="4">Expedition CK06-06</strain>
    </source>
</reference>
<sequence length="31" mass="3574">IRRDLKELSRQNLIRQVHGGAIDICRIGNDN</sequence>
<accession>X1A5A7</accession>
<evidence type="ECO:0000256" key="2">
    <source>
        <dbReference type="ARBA" id="ARBA00023163"/>
    </source>
</evidence>
<name>X1A5A7_9ZZZZ</name>
<feature type="non-terminal residue" evidence="4">
    <location>
        <position position="1"/>
    </location>
</feature>
<evidence type="ECO:0000259" key="3">
    <source>
        <dbReference type="Pfam" id="PF08220"/>
    </source>
</evidence>
<dbReference type="Pfam" id="PF08220">
    <property type="entry name" value="HTH_DeoR"/>
    <property type="match status" value="1"/>
</dbReference>
<dbReference type="GO" id="GO:0003700">
    <property type="term" value="F:DNA-binding transcription factor activity"/>
    <property type="evidence" value="ECO:0007669"/>
    <property type="project" value="InterPro"/>
</dbReference>
<gene>
    <name evidence="4" type="ORF">S01H4_12604</name>
</gene>
<keyword evidence="1" id="KW-0805">Transcription regulation</keyword>
<protein>
    <recommendedName>
        <fullName evidence="3">HTH deoR-type domain-containing protein</fullName>
    </recommendedName>
</protein>